<keyword evidence="8" id="KW-0735">Signal-anchor</keyword>
<dbReference type="AlphaFoldDB" id="A0A4R4H6V2"/>
<evidence type="ECO:0000256" key="2">
    <source>
        <dbReference type="ARBA" id="ARBA00004648"/>
    </source>
</evidence>
<dbReference type="InterPro" id="IPR003406">
    <property type="entry name" value="Glyco_trans_14"/>
</dbReference>
<evidence type="ECO:0000256" key="1">
    <source>
        <dbReference type="ARBA" id="ARBA00004323"/>
    </source>
</evidence>
<dbReference type="RefSeq" id="WP_022186076.1">
    <property type="nucleotide sequence ID" value="NZ_CP046424.1"/>
</dbReference>
<keyword evidence="9" id="KW-1133">Transmembrane helix</keyword>
<protein>
    <recommendedName>
        <fullName evidence="14">Peptide O-xylosyltransferase</fullName>
    </recommendedName>
</protein>
<sequence>MKKHAYLIIAHNNWKILERLLILLDDNRNDIYLHIDRKSDLINFSNNVHNANLSVFHEIDVRWGDVSQIQVELLLFNAAYCKGSYSYYHLISGSDLPIKDQDEIHAFFDGHYPAEFIGFSLGMTCDNRINKIHIFPRYQRIKNRCANRVLHLLRFFCIFLQNILNYNHYELNDKLIMGPNWVSITDKAVGLILSKKSIIMKQYRFSSCADEVYKQTIIGNSLLFDYVYDKNDDYKGCMRYIDWTKGNPYIFRSADFEQLMSSDRMFARKFDEGIDFDIVERIFEALNKRKR</sequence>
<evidence type="ECO:0000256" key="14">
    <source>
        <dbReference type="ARBA" id="ARBA00042865"/>
    </source>
</evidence>
<organism evidence="15 17">
    <name type="scientific">Phocaeicola dorei</name>
    <dbReference type="NCBI Taxonomy" id="357276"/>
    <lineage>
        <taxon>Bacteria</taxon>
        <taxon>Pseudomonadati</taxon>
        <taxon>Bacteroidota</taxon>
        <taxon>Bacteroidia</taxon>
        <taxon>Bacteroidales</taxon>
        <taxon>Bacteroidaceae</taxon>
        <taxon>Phocaeicola</taxon>
    </lineage>
</organism>
<dbReference type="GO" id="GO:0050650">
    <property type="term" value="P:chondroitin sulfate proteoglycan biosynthetic process"/>
    <property type="evidence" value="ECO:0007669"/>
    <property type="project" value="TreeGrafter"/>
</dbReference>
<evidence type="ECO:0000256" key="10">
    <source>
        <dbReference type="ARBA" id="ARBA00023034"/>
    </source>
</evidence>
<evidence type="ECO:0000313" key="16">
    <source>
        <dbReference type="EMBL" id="MBV3121678.1"/>
    </source>
</evidence>
<dbReference type="EMBL" id="VVZV01000038">
    <property type="protein sequence ID" value="KAA5314256.1"/>
    <property type="molecule type" value="Genomic_DNA"/>
</dbReference>
<keyword evidence="12" id="KW-1015">Disulfide bond</keyword>
<accession>A0A4R4H6V2</accession>
<dbReference type="GO" id="GO:0030158">
    <property type="term" value="F:protein xylosyltransferase activity"/>
    <property type="evidence" value="ECO:0007669"/>
    <property type="project" value="InterPro"/>
</dbReference>
<name>A0A4R4H6V2_9BACT</name>
<evidence type="ECO:0000256" key="9">
    <source>
        <dbReference type="ARBA" id="ARBA00022989"/>
    </source>
</evidence>
<evidence type="ECO:0000313" key="17">
    <source>
        <dbReference type="Proteomes" id="UP000481700"/>
    </source>
</evidence>
<gene>
    <name evidence="15" type="ORF">F2Z07_21255</name>
    <name evidence="16" type="ORF">KSU80_00525</name>
</gene>
<dbReference type="PANTHER" id="PTHR46025:SF3">
    <property type="entry name" value="XYLOSYLTRANSFERASE OXT"/>
    <property type="match status" value="1"/>
</dbReference>
<dbReference type="Pfam" id="PF02485">
    <property type="entry name" value="Branch"/>
    <property type="match status" value="1"/>
</dbReference>
<keyword evidence="4 15" id="KW-0808">Transferase</keyword>
<evidence type="ECO:0000256" key="4">
    <source>
        <dbReference type="ARBA" id="ARBA00022679"/>
    </source>
</evidence>
<dbReference type="Proteomes" id="UP000481700">
    <property type="component" value="Unassembled WGS sequence"/>
</dbReference>
<dbReference type="EMBL" id="JAHOAX010000001">
    <property type="protein sequence ID" value="MBV3121678.1"/>
    <property type="molecule type" value="Genomic_DNA"/>
</dbReference>
<dbReference type="InterPro" id="IPR043538">
    <property type="entry name" value="XYLT"/>
</dbReference>
<dbReference type="Proteomes" id="UP000777173">
    <property type="component" value="Unassembled WGS sequence"/>
</dbReference>
<keyword evidence="5" id="KW-0812">Transmembrane</keyword>
<keyword evidence="11" id="KW-0472">Membrane</keyword>
<evidence type="ECO:0000256" key="6">
    <source>
        <dbReference type="ARBA" id="ARBA00022723"/>
    </source>
</evidence>
<reference evidence="16" key="2">
    <citation type="submission" date="2021-06" db="EMBL/GenBank/DDBJ databases">
        <title>Collection of gut derived symbiotic bacterial strains cultured from healthy donors.</title>
        <authorList>
            <person name="Lin H."/>
            <person name="Littmann E."/>
            <person name="Pamer E.G."/>
        </authorList>
    </citation>
    <scope>NUCLEOTIDE SEQUENCE</scope>
    <source>
        <strain evidence="16">MSK.5.10</strain>
    </source>
</reference>
<evidence type="ECO:0000256" key="8">
    <source>
        <dbReference type="ARBA" id="ARBA00022968"/>
    </source>
</evidence>
<evidence type="ECO:0000256" key="5">
    <source>
        <dbReference type="ARBA" id="ARBA00022692"/>
    </source>
</evidence>
<keyword evidence="13" id="KW-0325">Glycoprotein</keyword>
<keyword evidence="3 15" id="KW-0328">Glycosyltransferase</keyword>
<reference evidence="15 17" key="1">
    <citation type="journal article" date="2019" name="Nat. Med.">
        <title>A library of human gut bacterial isolates paired with longitudinal multiomics data enables mechanistic microbiome research.</title>
        <authorList>
            <person name="Poyet M."/>
            <person name="Groussin M."/>
            <person name="Gibbons S.M."/>
            <person name="Avila-Pacheco J."/>
            <person name="Jiang X."/>
            <person name="Kearney S.M."/>
            <person name="Perrotta A.R."/>
            <person name="Berdy B."/>
            <person name="Zhao S."/>
            <person name="Lieberman T.D."/>
            <person name="Swanson P.K."/>
            <person name="Smith M."/>
            <person name="Roesemann S."/>
            <person name="Alexander J.E."/>
            <person name="Rich S.A."/>
            <person name="Livny J."/>
            <person name="Vlamakis H."/>
            <person name="Clish C."/>
            <person name="Bullock K."/>
            <person name="Deik A."/>
            <person name="Scott J."/>
            <person name="Pierce K.A."/>
            <person name="Xavier R.J."/>
            <person name="Alm E.J."/>
        </authorList>
    </citation>
    <scope>NUCLEOTIDE SEQUENCE [LARGE SCALE GENOMIC DNA]</scope>
    <source>
        <strain evidence="15 17">BIOML-A25</strain>
    </source>
</reference>
<dbReference type="GO" id="GO:0016020">
    <property type="term" value="C:membrane"/>
    <property type="evidence" value="ECO:0007669"/>
    <property type="project" value="InterPro"/>
</dbReference>
<dbReference type="PANTHER" id="PTHR46025">
    <property type="entry name" value="XYLOSYLTRANSFERASE OXT"/>
    <property type="match status" value="1"/>
</dbReference>
<dbReference type="GO" id="GO:0015012">
    <property type="term" value="P:heparan sulfate proteoglycan biosynthetic process"/>
    <property type="evidence" value="ECO:0007669"/>
    <property type="project" value="TreeGrafter"/>
</dbReference>
<keyword evidence="10" id="KW-0333">Golgi apparatus</keyword>
<comment type="subcellular location">
    <subcellularLocation>
        <location evidence="2">Endoplasmic reticulum membrane</location>
        <topology evidence="2">Single-pass type II membrane protein</topology>
    </subcellularLocation>
    <subcellularLocation>
        <location evidence="1">Golgi apparatus membrane</location>
        <topology evidence="1">Single-pass type II membrane protein</topology>
    </subcellularLocation>
</comment>
<dbReference type="GO" id="GO:0046872">
    <property type="term" value="F:metal ion binding"/>
    <property type="evidence" value="ECO:0007669"/>
    <property type="project" value="UniProtKB-KW"/>
</dbReference>
<evidence type="ECO:0000256" key="11">
    <source>
        <dbReference type="ARBA" id="ARBA00023136"/>
    </source>
</evidence>
<evidence type="ECO:0000256" key="7">
    <source>
        <dbReference type="ARBA" id="ARBA00022824"/>
    </source>
</evidence>
<keyword evidence="7" id="KW-0256">Endoplasmic reticulum</keyword>
<evidence type="ECO:0000256" key="13">
    <source>
        <dbReference type="ARBA" id="ARBA00023180"/>
    </source>
</evidence>
<proteinExistence type="predicted"/>
<evidence type="ECO:0000313" key="15">
    <source>
        <dbReference type="EMBL" id="KAA5314256.1"/>
    </source>
</evidence>
<comment type="caution">
    <text evidence="15">The sequence shown here is derived from an EMBL/GenBank/DDBJ whole genome shotgun (WGS) entry which is preliminary data.</text>
</comment>
<evidence type="ECO:0000256" key="12">
    <source>
        <dbReference type="ARBA" id="ARBA00023157"/>
    </source>
</evidence>
<keyword evidence="6" id="KW-0479">Metal-binding</keyword>
<evidence type="ECO:0000256" key="3">
    <source>
        <dbReference type="ARBA" id="ARBA00022676"/>
    </source>
</evidence>